<name>A0A3A6QWP5_9VIBR</name>
<dbReference type="NCBIfam" id="TIGR02521">
    <property type="entry name" value="type_IV_pilW"/>
    <property type="match status" value="1"/>
</dbReference>
<dbReference type="InterPro" id="IPR011990">
    <property type="entry name" value="TPR-like_helical_dom_sf"/>
</dbReference>
<keyword evidence="4" id="KW-1185">Reference proteome</keyword>
<accession>A0A3A6QWP5</accession>
<dbReference type="PANTHER" id="PTHR44809:SF1">
    <property type="entry name" value="PROTEIN O-MANNOSYL-TRANSFERASE TMTC1"/>
    <property type="match status" value="1"/>
</dbReference>
<evidence type="ECO:0000313" key="4">
    <source>
        <dbReference type="Proteomes" id="UP000273252"/>
    </source>
</evidence>
<dbReference type="RefSeq" id="WP_120030223.1">
    <property type="nucleotide sequence ID" value="NZ_QVMU01000004.1"/>
</dbReference>
<evidence type="ECO:0000256" key="1">
    <source>
        <dbReference type="PROSITE-ProRule" id="PRU00339"/>
    </source>
</evidence>
<dbReference type="InterPro" id="IPR052943">
    <property type="entry name" value="TMTC_O-mannosyl-trnsfr"/>
</dbReference>
<dbReference type="OrthoDB" id="9814042at2"/>
<feature type="signal peptide" evidence="2">
    <location>
        <begin position="1"/>
        <end position="17"/>
    </location>
</feature>
<keyword evidence="1" id="KW-0802">TPR repeat</keyword>
<keyword evidence="2" id="KW-0732">Signal</keyword>
<protein>
    <submittedName>
        <fullName evidence="3">Type IV pilus biogenesis/stability protein PilW</fullName>
    </submittedName>
</protein>
<evidence type="ECO:0000256" key="2">
    <source>
        <dbReference type="SAM" id="SignalP"/>
    </source>
</evidence>
<dbReference type="Pfam" id="PF13424">
    <property type="entry name" value="TPR_12"/>
    <property type="match status" value="1"/>
</dbReference>
<dbReference type="Proteomes" id="UP000273252">
    <property type="component" value="Unassembled WGS sequence"/>
</dbReference>
<dbReference type="EMBL" id="QVMU01000004">
    <property type="protein sequence ID" value="RJX72899.1"/>
    <property type="molecule type" value="Genomic_DNA"/>
</dbReference>
<reference evidence="3 4" key="1">
    <citation type="submission" date="2018-08" db="EMBL/GenBank/DDBJ databases">
        <title>Vibrio isolated from the Eastern China Marginal Seas.</title>
        <authorList>
            <person name="Li Y."/>
        </authorList>
    </citation>
    <scope>NUCLEOTIDE SEQUENCE [LARGE SCALE GENOMIC DNA]</scope>
    <source>
        <strain evidence="3 4">BEI233</strain>
    </source>
</reference>
<feature type="repeat" description="TPR" evidence="1">
    <location>
        <begin position="140"/>
        <end position="173"/>
    </location>
</feature>
<organism evidence="3 4">
    <name type="scientific">Vibrio sinensis</name>
    <dbReference type="NCBI Taxonomy" id="2302434"/>
    <lineage>
        <taxon>Bacteria</taxon>
        <taxon>Pseudomonadati</taxon>
        <taxon>Pseudomonadota</taxon>
        <taxon>Gammaproteobacteria</taxon>
        <taxon>Vibrionales</taxon>
        <taxon>Vibrionaceae</taxon>
        <taxon>Vibrio</taxon>
    </lineage>
</organism>
<dbReference type="PROSITE" id="PS50005">
    <property type="entry name" value="TPR"/>
    <property type="match status" value="2"/>
</dbReference>
<dbReference type="InterPro" id="IPR019734">
    <property type="entry name" value="TPR_rpt"/>
</dbReference>
<dbReference type="InterPro" id="IPR013360">
    <property type="entry name" value="Pilus_4_PilW"/>
</dbReference>
<sequence length="242" mass="27420">MQTFILFILILSLTACVTSKTTSEHSLPPADPITQAQARIALGVGYLEQNKLAKARENFEKAYFHAPHYYPSQLALAHYFESVSEYSSAEQLYKKSLRDHPHNGNIMNNYGTFLCKQGKYEQADTLFNKAVEQSDYYSVSSSYENAAFCSLKAGNTQSAIQYFRRVLDHEPERKRAILNLAKLEIDINALAEARTRLVEFHHNYGVTKPSLELLTELEKKTGNPDLYPTNLKVPINGKPKSH</sequence>
<dbReference type="Gene3D" id="1.25.40.10">
    <property type="entry name" value="Tetratricopeptide repeat domain"/>
    <property type="match status" value="1"/>
</dbReference>
<dbReference type="SMART" id="SM00028">
    <property type="entry name" value="TPR"/>
    <property type="match status" value="4"/>
</dbReference>
<gene>
    <name evidence="3" type="primary">pilW</name>
    <name evidence="3" type="ORF">DZ860_07005</name>
</gene>
<feature type="repeat" description="TPR" evidence="1">
    <location>
        <begin position="36"/>
        <end position="69"/>
    </location>
</feature>
<dbReference type="PANTHER" id="PTHR44809">
    <property type="match status" value="1"/>
</dbReference>
<dbReference type="SUPFAM" id="SSF81901">
    <property type="entry name" value="HCP-like"/>
    <property type="match status" value="1"/>
</dbReference>
<feature type="chain" id="PRO_5017342883" evidence="2">
    <location>
        <begin position="18"/>
        <end position="242"/>
    </location>
</feature>
<evidence type="ECO:0000313" key="3">
    <source>
        <dbReference type="EMBL" id="RJX72899.1"/>
    </source>
</evidence>
<proteinExistence type="predicted"/>
<dbReference type="AlphaFoldDB" id="A0A3A6QWP5"/>
<comment type="caution">
    <text evidence="3">The sequence shown here is derived from an EMBL/GenBank/DDBJ whole genome shotgun (WGS) entry which is preliminary data.</text>
</comment>